<organism evidence="2 3">
    <name type="scientific">Roseibium denhamense</name>
    <dbReference type="NCBI Taxonomy" id="76305"/>
    <lineage>
        <taxon>Bacteria</taxon>
        <taxon>Pseudomonadati</taxon>
        <taxon>Pseudomonadota</taxon>
        <taxon>Alphaproteobacteria</taxon>
        <taxon>Hyphomicrobiales</taxon>
        <taxon>Stappiaceae</taxon>
        <taxon>Roseibium</taxon>
    </lineage>
</organism>
<gene>
    <name evidence="2" type="ORF">SAMN06265374_0875</name>
</gene>
<proteinExistence type="predicted"/>
<accession>A0ABY1NEA9</accession>
<dbReference type="Gene3D" id="3.30.200.20">
    <property type="entry name" value="Phosphorylase Kinase, domain 1"/>
    <property type="match status" value="1"/>
</dbReference>
<dbReference type="RefSeq" id="WP_155189277.1">
    <property type="nucleotide sequence ID" value="NZ_BAAAEA010000001.1"/>
</dbReference>
<protein>
    <submittedName>
        <fullName evidence="2">Phosphotransferase enzyme family protein</fullName>
    </submittedName>
</protein>
<comment type="caution">
    <text evidence="2">The sequence shown here is derived from an EMBL/GenBank/DDBJ whole genome shotgun (WGS) entry which is preliminary data.</text>
</comment>
<name>A0ABY1NEA9_9HYPH</name>
<evidence type="ECO:0000259" key="1">
    <source>
        <dbReference type="Pfam" id="PF01636"/>
    </source>
</evidence>
<dbReference type="Pfam" id="PF01636">
    <property type="entry name" value="APH"/>
    <property type="match status" value="1"/>
</dbReference>
<dbReference type="InterPro" id="IPR002575">
    <property type="entry name" value="Aminoglycoside_PTrfase"/>
</dbReference>
<evidence type="ECO:0000313" key="3">
    <source>
        <dbReference type="Proteomes" id="UP001157914"/>
    </source>
</evidence>
<sequence length="309" mass="33727">MDHKTGDRTPMSSLGLGANGLNGDVEAFQNCRAILKDTPALREIAGCPLAARSLPGFTNSVYELRSDAGHFVLRVPWLETPMAVDREAEWHDVTVAADAGIALRPVWGDPGTGLMLMPLGQPVPDFMPERVGEKVATLHRSGIVFQRERPIVPYLLDAEKDLDGRDDLLAFSCGLARQAAILLQAMPQQPYVPNHFDLTVANMVEDGAGLKLIDFEYAAMAPAYWDLAYAILENELSGPEEKAFLSAYEKAGGITPDPDHLSVYKVACDVVSMLWALGQIARGREAADFMPLARERKARAVANLEDLKN</sequence>
<dbReference type="InterPro" id="IPR011009">
    <property type="entry name" value="Kinase-like_dom_sf"/>
</dbReference>
<evidence type="ECO:0000313" key="2">
    <source>
        <dbReference type="EMBL" id="SMP07590.1"/>
    </source>
</evidence>
<dbReference type="EMBL" id="FXTT01000001">
    <property type="protein sequence ID" value="SMP07590.1"/>
    <property type="molecule type" value="Genomic_DNA"/>
</dbReference>
<dbReference type="Gene3D" id="3.90.1200.10">
    <property type="match status" value="1"/>
</dbReference>
<reference evidence="2 3" key="1">
    <citation type="submission" date="2017-05" db="EMBL/GenBank/DDBJ databases">
        <authorList>
            <person name="Varghese N."/>
            <person name="Submissions S."/>
        </authorList>
    </citation>
    <scope>NUCLEOTIDE SEQUENCE [LARGE SCALE GENOMIC DNA]</scope>
    <source>
        <strain evidence="2 3">DSM 15949</strain>
    </source>
</reference>
<feature type="domain" description="Aminoglycoside phosphotransferase" evidence="1">
    <location>
        <begin position="56"/>
        <end position="259"/>
    </location>
</feature>
<keyword evidence="3" id="KW-1185">Reference proteome</keyword>
<dbReference type="SUPFAM" id="SSF56112">
    <property type="entry name" value="Protein kinase-like (PK-like)"/>
    <property type="match status" value="1"/>
</dbReference>
<dbReference type="Proteomes" id="UP001157914">
    <property type="component" value="Unassembled WGS sequence"/>
</dbReference>